<dbReference type="Pfam" id="PF00089">
    <property type="entry name" value="Trypsin"/>
    <property type="match status" value="1"/>
</dbReference>
<evidence type="ECO:0000256" key="4">
    <source>
        <dbReference type="ARBA" id="ARBA00022670"/>
    </source>
</evidence>
<comment type="catalytic activity">
    <reaction evidence="1">
        <text>Preferential cleavage: Arg-|-Xaa, Lys-|-Xaa.</text>
        <dbReference type="EC" id="3.4.21.10"/>
    </reaction>
</comment>
<name>A0A8C0V9H9_CYACU</name>
<dbReference type="GO" id="GO:0007340">
    <property type="term" value="P:acrosome reaction"/>
    <property type="evidence" value="ECO:0007669"/>
    <property type="project" value="TreeGrafter"/>
</dbReference>
<evidence type="ECO:0000313" key="10">
    <source>
        <dbReference type="Ensembl" id="ENSCCEP00000020420.1"/>
    </source>
</evidence>
<dbReference type="PRINTS" id="PR00722">
    <property type="entry name" value="CHYMOTRYPSIN"/>
</dbReference>
<keyword evidence="4 8" id="KW-0645">Protease</keyword>
<dbReference type="Ensembl" id="ENSCCET00000031001.1">
    <property type="protein sequence ID" value="ENSCCEP00000020420.1"/>
    <property type="gene ID" value="ENSCCEG00000018511.1"/>
</dbReference>
<evidence type="ECO:0000256" key="7">
    <source>
        <dbReference type="ARBA" id="ARBA00023157"/>
    </source>
</evidence>
<feature type="domain" description="Peptidase S1" evidence="9">
    <location>
        <begin position="127"/>
        <end position="368"/>
    </location>
</feature>
<dbReference type="InterPro" id="IPR043504">
    <property type="entry name" value="Peptidase_S1_PA_chymotrypsin"/>
</dbReference>
<keyword evidence="6 8" id="KW-0720">Serine protease</keyword>
<dbReference type="Gene3D" id="2.40.10.10">
    <property type="entry name" value="Trypsin-like serine proteases"/>
    <property type="match status" value="2"/>
</dbReference>
<dbReference type="GO" id="GO:0006508">
    <property type="term" value="P:proteolysis"/>
    <property type="evidence" value="ECO:0007669"/>
    <property type="project" value="UniProtKB-KW"/>
</dbReference>
<dbReference type="GO" id="GO:0004252">
    <property type="term" value="F:serine-type endopeptidase activity"/>
    <property type="evidence" value="ECO:0007669"/>
    <property type="project" value="InterPro"/>
</dbReference>
<dbReference type="EC" id="3.4.21.10" evidence="2"/>
<gene>
    <name evidence="10" type="primary">LOC111942340</name>
</gene>
<dbReference type="PROSITE" id="PS00135">
    <property type="entry name" value="TRYPSIN_SER"/>
    <property type="match status" value="1"/>
</dbReference>
<keyword evidence="5 8" id="KW-0378">Hydrolase</keyword>
<dbReference type="SMART" id="SM00020">
    <property type="entry name" value="Tryp_SPc"/>
    <property type="match status" value="1"/>
</dbReference>
<keyword evidence="7" id="KW-1015">Disulfide bond</keyword>
<evidence type="ECO:0000256" key="3">
    <source>
        <dbReference type="ARBA" id="ARBA00017161"/>
    </source>
</evidence>
<dbReference type="PANTHER" id="PTHR24252">
    <property type="entry name" value="ACROSIN-RELATED"/>
    <property type="match status" value="1"/>
</dbReference>
<dbReference type="PROSITE" id="PS50240">
    <property type="entry name" value="TRYPSIN_DOM"/>
    <property type="match status" value="1"/>
</dbReference>
<dbReference type="PROSITE" id="PS00134">
    <property type="entry name" value="TRYPSIN_HIS"/>
    <property type="match status" value="1"/>
</dbReference>
<dbReference type="AlphaFoldDB" id="A0A8C0V9H9"/>
<reference evidence="10" key="2">
    <citation type="submission" date="2025-09" db="UniProtKB">
        <authorList>
            <consortium name="Ensembl"/>
        </authorList>
    </citation>
    <scope>IDENTIFICATION</scope>
</reference>
<evidence type="ECO:0000256" key="6">
    <source>
        <dbReference type="ARBA" id="ARBA00022825"/>
    </source>
</evidence>
<dbReference type="SUPFAM" id="SSF50494">
    <property type="entry name" value="Trypsin-like serine proteases"/>
    <property type="match status" value="1"/>
</dbReference>
<keyword evidence="11" id="KW-1185">Reference proteome</keyword>
<dbReference type="InterPro" id="IPR001254">
    <property type="entry name" value="Trypsin_dom"/>
</dbReference>
<evidence type="ECO:0000256" key="1">
    <source>
        <dbReference type="ARBA" id="ARBA00001656"/>
    </source>
</evidence>
<reference evidence="10" key="1">
    <citation type="submission" date="2025-08" db="UniProtKB">
        <authorList>
            <consortium name="Ensembl"/>
        </authorList>
    </citation>
    <scope>IDENTIFICATION</scope>
</reference>
<dbReference type="InterPro" id="IPR033116">
    <property type="entry name" value="TRYPSIN_SER"/>
</dbReference>
<dbReference type="CDD" id="cd00190">
    <property type="entry name" value="Tryp_SPc"/>
    <property type="match status" value="1"/>
</dbReference>
<evidence type="ECO:0000256" key="8">
    <source>
        <dbReference type="RuleBase" id="RU363034"/>
    </source>
</evidence>
<organism evidence="10 11">
    <name type="scientific">Cyanistes caeruleus</name>
    <name type="common">Eurasian blue tit</name>
    <name type="synonym">Parus caeruleus</name>
    <dbReference type="NCBI Taxonomy" id="156563"/>
    <lineage>
        <taxon>Eukaryota</taxon>
        <taxon>Metazoa</taxon>
        <taxon>Chordata</taxon>
        <taxon>Craniata</taxon>
        <taxon>Vertebrata</taxon>
        <taxon>Euteleostomi</taxon>
        <taxon>Archelosauria</taxon>
        <taxon>Archosauria</taxon>
        <taxon>Dinosauria</taxon>
        <taxon>Saurischia</taxon>
        <taxon>Theropoda</taxon>
        <taxon>Coelurosauria</taxon>
        <taxon>Aves</taxon>
        <taxon>Neognathae</taxon>
        <taxon>Neoaves</taxon>
        <taxon>Telluraves</taxon>
        <taxon>Australaves</taxon>
        <taxon>Passeriformes</taxon>
        <taxon>Paridae</taxon>
        <taxon>Cyanistes</taxon>
    </lineage>
</organism>
<dbReference type="InterPro" id="IPR018114">
    <property type="entry name" value="TRYPSIN_HIS"/>
</dbReference>
<protein>
    <recommendedName>
        <fullName evidence="3">Acrosin</fullName>
        <ecNumber evidence="2">3.4.21.10</ecNumber>
    </recommendedName>
</protein>
<accession>A0A8C0V9H9</accession>
<dbReference type="FunFam" id="2.40.10.10:FF:000003">
    <property type="entry name" value="Transmembrane serine protease 3"/>
    <property type="match status" value="1"/>
</dbReference>
<evidence type="ECO:0000259" key="9">
    <source>
        <dbReference type="PROSITE" id="PS50240"/>
    </source>
</evidence>
<proteinExistence type="predicted"/>
<dbReference type="InterPro" id="IPR009003">
    <property type="entry name" value="Peptidase_S1_PA"/>
</dbReference>
<evidence type="ECO:0000313" key="11">
    <source>
        <dbReference type="Proteomes" id="UP000694410"/>
    </source>
</evidence>
<dbReference type="Proteomes" id="UP000694410">
    <property type="component" value="Unplaced"/>
</dbReference>
<dbReference type="PANTHER" id="PTHR24252:SF8">
    <property type="entry name" value="ACROSIN"/>
    <property type="match status" value="1"/>
</dbReference>
<sequence>MISKAPFYQKPFYSSSNSCCPSPNAPDPPPALRTWNPPLCDISPGTEGTKDTVAAVGIAAVAVMLHGALSACCSHEPLAAMNWLSLLVLMTVAGLAHSMEYTCGGSCGFRAPVYNHNTAFDYGLTRIVGGTDALDASWPWIVSLQHPWAPYLGHFCGGSLITADWVLTAAHCFKVYNNISMVYVLIGATQLSQPGPGAVVRNVKKVVIHPYYISAANYSYDIAILQLDQPVLCSQYIQLACVADPALRVSELYNCWIAGWGYTTEKSQQSADRLQEAKVQLIDVQLCNSTGWHTGIVQPHNLCAGYPEGNIDTCRGDSGGPLMCQDNNAEYWWVVGISSWGRGCGRPKWPGVFVSTQYFYDWIVYNMHAHAIESASVQHACTCY</sequence>
<evidence type="ECO:0000256" key="5">
    <source>
        <dbReference type="ARBA" id="ARBA00022801"/>
    </source>
</evidence>
<dbReference type="InterPro" id="IPR001314">
    <property type="entry name" value="Peptidase_S1A"/>
</dbReference>
<evidence type="ECO:0000256" key="2">
    <source>
        <dbReference type="ARBA" id="ARBA00012050"/>
    </source>
</evidence>